<organism evidence="1 2">
    <name type="scientific">Persicobacter diffluens</name>
    <dbReference type="NCBI Taxonomy" id="981"/>
    <lineage>
        <taxon>Bacteria</taxon>
        <taxon>Pseudomonadati</taxon>
        <taxon>Bacteroidota</taxon>
        <taxon>Cytophagia</taxon>
        <taxon>Cytophagales</taxon>
        <taxon>Persicobacteraceae</taxon>
        <taxon>Persicobacter</taxon>
    </lineage>
</organism>
<comment type="caution">
    <text evidence="1">The sequence shown here is derived from an EMBL/GenBank/DDBJ whole genome shotgun (WGS) entry which is preliminary data.</text>
</comment>
<gene>
    <name evidence="1" type="ORF">PEDI_28970</name>
</gene>
<accession>A0AAN4W1T3</accession>
<dbReference type="AlphaFoldDB" id="A0AAN4W1T3"/>
<evidence type="ECO:0000313" key="2">
    <source>
        <dbReference type="Proteomes" id="UP001310022"/>
    </source>
</evidence>
<dbReference type="EMBL" id="BQKE01000001">
    <property type="protein sequence ID" value="GJM62345.1"/>
    <property type="molecule type" value="Genomic_DNA"/>
</dbReference>
<sequence length="156" mass="18152">MNLSRDVQDLFDILHDGSIGELVKINTQIRFKIEIEYLAELINEHHDHLFLFFEKPKTVIFKPWSDEHDSITIFEVISRLELEILSCDIENKTCVLQCTCHESSHGFPGGELIFDFSTFIIKDQDENDITIAHLRNLANQYWNSFDSDAGKNDYSL</sequence>
<protein>
    <submittedName>
        <fullName evidence="1">Uncharacterized protein</fullName>
    </submittedName>
</protein>
<reference evidence="1 2" key="1">
    <citation type="submission" date="2021-12" db="EMBL/GenBank/DDBJ databases">
        <title>Genome sequencing of bacteria with rrn-lacking chromosome and rrn-plasmid.</title>
        <authorList>
            <person name="Anda M."/>
            <person name="Iwasaki W."/>
        </authorList>
    </citation>
    <scope>NUCLEOTIDE SEQUENCE [LARGE SCALE GENOMIC DNA]</scope>
    <source>
        <strain evidence="1 2">NBRC 15940</strain>
    </source>
</reference>
<dbReference type="Proteomes" id="UP001310022">
    <property type="component" value="Unassembled WGS sequence"/>
</dbReference>
<name>A0AAN4W1T3_9BACT</name>
<keyword evidence="2" id="KW-1185">Reference proteome</keyword>
<proteinExistence type="predicted"/>
<evidence type="ECO:0000313" key="1">
    <source>
        <dbReference type="EMBL" id="GJM62345.1"/>
    </source>
</evidence>